<feature type="transmembrane region" description="Helical" evidence="6">
    <location>
        <begin position="187"/>
        <end position="205"/>
    </location>
</feature>
<dbReference type="EMBL" id="CP045835">
    <property type="protein sequence ID" value="QGG52242.1"/>
    <property type="molecule type" value="Genomic_DNA"/>
</dbReference>
<dbReference type="Pfam" id="PF02518">
    <property type="entry name" value="HATPase_c"/>
    <property type="match status" value="1"/>
</dbReference>
<dbReference type="PANTHER" id="PTHR24421">
    <property type="entry name" value="NITRATE/NITRITE SENSOR PROTEIN NARX-RELATED"/>
    <property type="match status" value="1"/>
</dbReference>
<name>A0ABX6DBY4_9BACI</name>
<dbReference type="CDD" id="cd16917">
    <property type="entry name" value="HATPase_UhpB-NarQ-NarX-like"/>
    <property type="match status" value="1"/>
</dbReference>
<feature type="transmembrane region" description="Helical" evidence="6">
    <location>
        <begin position="65"/>
        <end position="83"/>
    </location>
</feature>
<keyword evidence="2" id="KW-0547">Nucleotide-binding</keyword>
<evidence type="ECO:0000256" key="3">
    <source>
        <dbReference type="ARBA" id="ARBA00022777"/>
    </source>
</evidence>
<dbReference type="InterPro" id="IPR050482">
    <property type="entry name" value="Sensor_HK_TwoCompSys"/>
</dbReference>
<evidence type="ECO:0000256" key="4">
    <source>
        <dbReference type="ARBA" id="ARBA00022840"/>
    </source>
</evidence>
<accession>A0ABX6DBY4</accession>
<dbReference type="InterPro" id="IPR005467">
    <property type="entry name" value="His_kinase_dom"/>
</dbReference>
<evidence type="ECO:0000256" key="2">
    <source>
        <dbReference type="ARBA" id="ARBA00022741"/>
    </source>
</evidence>
<evidence type="ECO:0000313" key="8">
    <source>
        <dbReference type="EMBL" id="QGG52242.1"/>
    </source>
</evidence>
<dbReference type="SUPFAM" id="SSF55874">
    <property type="entry name" value="ATPase domain of HSP90 chaperone/DNA topoisomerase II/histidine kinase"/>
    <property type="match status" value="1"/>
</dbReference>
<feature type="transmembrane region" description="Helical" evidence="6">
    <location>
        <begin position="123"/>
        <end position="141"/>
    </location>
</feature>
<feature type="transmembrane region" description="Helical" evidence="6">
    <location>
        <begin position="34"/>
        <end position="53"/>
    </location>
</feature>
<organism evidence="8 9">
    <name type="scientific">Lysinibacillus pakistanensis</name>
    <dbReference type="NCBI Taxonomy" id="759811"/>
    <lineage>
        <taxon>Bacteria</taxon>
        <taxon>Bacillati</taxon>
        <taxon>Bacillota</taxon>
        <taxon>Bacilli</taxon>
        <taxon>Bacillales</taxon>
        <taxon>Bacillaceae</taxon>
        <taxon>Lysinibacillus</taxon>
    </lineage>
</organism>
<sequence length="529" mass="61700">MKKSYERKLLFILLNQILVILYLCYQYTINNFAGTENLIPLIIISLIIIDEAYISYKNIKGNITLSRFTNLLILVAWQFLFSLDGSNTFYTLSTLLSIVILYKSIQFLLIFFFQDTTYTYKQIIDWILSIICLLSLISLFINERLFATLFLLQWVLSFGCITFLFLKHRKRISFVLISEKKHFHKTGFIIFFSFVGYVIIFADKPEYLSNFGWYVIIIFPLFSVHSIAFKNTSSVGAYIPFKKANVFVMCLLVLISILLLGLLFRFNIISYFIIIHMILLFVLLRLTLIYKELQSTILEKDNYKVARDNFYAHNLMQVKKEEELKSNVSNYLHDEILQDILSIKNMINKSDKEEVRTIIFETLDNLNLSIRDQMQEFHPTLLKSLTLKENYGYLLKTLEQNYGKGEIEIIFHCMNGLFLVDPYHLVVYRILKELVTNAIKHSQCSKITVTLKQDNEKVELIVSDDGTGLKEKVYGKIGSALHKGLNSINEQLFLLNGKMTILDDEPNGLSVCVQIFMKGDDSYQYFINR</sequence>
<evidence type="ECO:0000313" key="9">
    <source>
        <dbReference type="Proteomes" id="UP000373269"/>
    </source>
</evidence>
<feature type="transmembrane region" description="Helical" evidence="6">
    <location>
        <begin position="211"/>
        <end position="232"/>
    </location>
</feature>
<evidence type="ECO:0000259" key="7">
    <source>
        <dbReference type="PROSITE" id="PS50109"/>
    </source>
</evidence>
<keyword evidence="6" id="KW-1133">Transmembrane helix</keyword>
<feature type="transmembrane region" description="Helical" evidence="6">
    <location>
        <begin position="89"/>
        <end position="111"/>
    </location>
</feature>
<keyword evidence="3" id="KW-0418">Kinase</keyword>
<protein>
    <submittedName>
        <fullName evidence="8">ATP-binding protein</fullName>
    </submittedName>
</protein>
<dbReference type="GO" id="GO:0005524">
    <property type="term" value="F:ATP binding"/>
    <property type="evidence" value="ECO:0007669"/>
    <property type="project" value="UniProtKB-KW"/>
</dbReference>
<proteinExistence type="predicted"/>
<evidence type="ECO:0000256" key="5">
    <source>
        <dbReference type="ARBA" id="ARBA00023012"/>
    </source>
</evidence>
<keyword evidence="5" id="KW-0902">Two-component regulatory system</keyword>
<dbReference type="Proteomes" id="UP000373269">
    <property type="component" value="Chromosome"/>
</dbReference>
<keyword evidence="4 8" id="KW-0067">ATP-binding</keyword>
<evidence type="ECO:0000256" key="1">
    <source>
        <dbReference type="ARBA" id="ARBA00022679"/>
    </source>
</evidence>
<dbReference type="PANTHER" id="PTHR24421:SF60">
    <property type="entry name" value="SENSOR HISTIDINE KINASE COMP"/>
    <property type="match status" value="1"/>
</dbReference>
<dbReference type="InterPro" id="IPR003594">
    <property type="entry name" value="HATPase_dom"/>
</dbReference>
<feature type="transmembrane region" description="Helical" evidence="6">
    <location>
        <begin position="147"/>
        <end position="166"/>
    </location>
</feature>
<feature type="domain" description="Histidine kinase" evidence="7">
    <location>
        <begin position="331"/>
        <end position="519"/>
    </location>
</feature>
<keyword evidence="1" id="KW-0808">Transferase</keyword>
<dbReference type="PROSITE" id="PS50109">
    <property type="entry name" value="HIS_KIN"/>
    <property type="match status" value="1"/>
</dbReference>
<feature type="transmembrane region" description="Helical" evidence="6">
    <location>
        <begin position="269"/>
        <end position="290"/>
    </location>
</feature>
<reference evidence="8 9" key="1">
    <citation type="submission" date="2019-11" db="EMBL/GenBank/DDBJ databases">
        <title>Whole Genome Sequencing and Comparative Genomic Analyses of Lysinibacillus pakistanensis LZH-9, a Halotolerant Strain with Excellent COD Removal Capability.</title>
        <authorList>
            <person name="Zhou H."/>
        </authorList>
    </citation>
    <scope>NUCLEOTIDE SEQUENCE [LARGE SCALE GENOMIC DNA]</scope>
    <source>
        <strain evidence="8 9">LZH-9</strain>
    </source>
</reference>
<keyword evidence="6" id="KW-0812">Transmembrane</keyword>
<feature type="transmembrane region" description="Helical" evidence="6">
    <location>
        <begin position="9"/>
        <end position="28"/>
    </location>
</feature>
<evidence type="ECO:0000256" key="6">
    <source>
        <dbReference type="SAM" id="Phobius"/>
    </source>
</evidence>
<keyword evidence="6" id="KW-0472">Membrane</keyword>
<dbReference type="Gene3D" id="3.30.565.10">
    <property type="entry name" value="Histidine kinase-like ATPase, C-terminal domain"/>
    <property type="match status" value="1"/>
</dbReference>
<feature type="transmembrane region" description="Helical" evidence="6">
    <location>
        <begin position="244"/>
        <end position="263"/>
    </location>
</feature>
<dbReference type="InterPro" id="IPR036890">
    <property type="entry name" value="HATPase_C_sf"/>
</dbReference>
<keyword evidence="9" id="KW-1185">Reference proteome</keyword>
<gene>
    <name evidence="8" type="ORF">GDS87_15430</name>
</gene>